<dbReference type="Gramene" id="PGSC0003DMT400011156">
    <property type="protein sequence ID" value="PGSC0003DMT400011156"/>
    <property type="gene ID" value="PGSC0003DMG401004368"/>
</dbReference>
<dbReference type="HOGENOM" id="CLU_2780788_0_0_1"/>
<evidence type="ECO:0000313" key="2">
    <source>
        <dbReference type="Proteomes" id="UP000011115"/>
    </source>
</evidence>
<reference evidence="1" key="2">
    <citation type="submission" date="2015-06" db="UniProtKB">
        <authorList>
            <consortium name="EnsemblPlants"/>
        </authorList>
    </citation>
    <scope>IDENTIFICATION</scope>
    <source>
        <strain evidence="1">DM1-3 516 R44</strain>
    </source>
</reference>
<dbReference type="EnsemblPlants" id="PGSC0003DMT400011156">
    <property type="protein sequence ID" value="PGSC0003DMT400011156"/>
    <property type="gene ID" value="PGSC0003DMG401004368"/>
</dbReference>
<evidence type="ECO:0000313" key="1">
    <source>
        <dbReference type="EnsemblPlants" id="PGSC0003DMT400011156"/>
    </source>
</evidence>
<name>M0ZZ47_SOLTU</name>
<reference evidence="2" key="1">
    <citation type="journal article" date="2011" name="Nature">
        <title>Genome sequence and analysis of the tuber crop potato.</title>
        <authorList>
            <consortium name="The Potato Genome Sequencing Consortium"/>
        </authorList>
    </citation>
    <scope>NUCLEOTIDE SEQUENCE [LARGE SCALE GENOMIC DNA]</scope>
    <source>
        <strain evidence="2">cv. DM1-3 516 R44</strain>
    </source>
</reference>
<organism evidence="1 2">
    <name type="scientific">Solanum tuberosum</name>
    <name type="common">Potato</name>
    <dbReference type="NCBI Taxonomy" id="4113"/>
    <lineage>
        <taxon>Eukaryota</taxon>
        <taxon>Viridiplantae</taxon>
        <taxon>Streptophyta</taxon>
        <taxon>Embryophyta</taxon>
        <taxon>Tracheophyta</taxon>
        <taxon>Spermatophyta</taxon>
        <taxon>Magnoliopsida</taxon>
        <taxon>eudicotyledons</taxon>
        <taxon>Gunneridae</taxon>
        <taxon>Pentapetalae</taxon>
        <taxon>asterids</taxon>
        <taxon>lamiids</taxon>
        <taxon>Solanales</taxon>
        <taxon>Solanaceae</taxon>
        <taxon>Solanoideae</taxon>
        <taxon>Solaneae</taxon>
        <taxon>Solanum</taxon>
    </lineage>
</organism>
<dbReference type="AlphaFoldDB" id="M0ZZ47"/>
<keyword evidence="2" id="KW-1185">Reference proteome</keyword>
<accession>M0ZZ47</accession>
<proteinExistence type="predicted"/>
<sequence>MEIDEGTSPSYFDPENLSTRERFRRYGLEAHKCEGAHNTERCGGTVEISSSLIRGLILSPEIEEPFDEE</sequence>
<dbReference type="PaxDb" id="4113-PGSC0003DMT400011156"/>
<dbReference type="STRING" id="4113.M0ZZ47"/>
<dbReference type="InParanoid" id="M0ZZ47"/>
<dbReference type="Proteomes" id="UP000011115">
    <property type="component" value="Unassembled WGS sequence"/>
</dbReference>
<protein>
    <submittedName>
        <fullName evidence="1">Uncharacterized protein</fullName>
    </submittedName>
</protein>